<evidence type="ECO:0000313" key="2">
    <source>
        <dbReference type="Proteomes" id="UP000486903"/>
    </source>
</evidence>
<dbReference type="Gene3D" id="2.30.110.40">
    <property type="entry name" value="Phage tail tube protein"/>
    <property type="match status" value="1"/>
</dbReference>
<dbReference type="Proteomes" id="UP000486903">
    <property type="component" value="Unassembled WGS sequence"/>
</dbReference>
<dbReference type="SUPFAM" id="SSF69279">
    <property type="entry name" value="Phage tail proteins"/>
    <property type="match status" value="1"/>
</dbReference>
<dbReference type="Pfam" id="PF09393">
    <property type="entry name" value="DUF2001"/>
    <property type="match status" value="1"/>
</dbReference>
<dbReference type="InterPro" id="IPR038628">
    <property type="entry name" value="XkdM-like_sf"/>
</dbReference>
<evidence type="ECO:0000313" key="1">
    <source>
        <dbReference type="EMBL" id="NFV26534.1"/>
    </source>
</evidence>
<reference evidence="1 2" key="1">
    <citation type="submission" date="2019-04" db="EMBL/GenBank/DDBJ databases">
        <title>Genome sequencing of Clostridium botulinum Groups I-IV and Clostridium butyricum.</title>
        <authorList>
            <person name="Brunt J."/>
            <person name="Van Vliet A.H.M."/>
            <person name="Stringer S.C."/>
            <person name="Carter A.T."/>
            <person name="Peck M.W."/>
        </authorList>
    </citation>
    <scope>NUCLEOTIDE SEQUENCE [LARGE SCALE GENOMIC DNA]</scope>
    <source>
        <strain evidence="1 2">BL81</strain>
    </source>
</reference>
<protein>
    <submittedName>
        <fullName evidence="1">Phage portal protein</fullName>
    </submittedName>
</protein>
<gene>
    <name evidence="1" type="ORF">FDG31_10200</name>
</gene>
<dbReference type="EMBL" id="SXFB01000006">
    <property type="protein sequence ID" value="NFV26534.1"/>
    <property type="molecule type" value="Genomic_DNA"/>
</dbReference>
<comment type="caution">
    <text evidence="1">The sequence shown here is derived from an EMBL/GenBank/DDBJ whole genome shotgun (WGS) entry which is preliminary data.</text>
</comment>
<dbReference type="AlphaFoldDB" id="A0A6B4JP08"/>
<accession>A0A6B4JP08</accession>
<proteinExistence type="predicted"/>
<sequence>MGNYEPLDASRVCSGTYGKIFLDGKWHSETSECTADVECDMKELLTCGSEWTGYKPGAKKGSGTLKGWKVTSEMIERGFKKFEILSELDDPEAYGCERIRLKNCRATKINLINTKPGEICEEETPIVFTGFELVDPITAD</sequence>
<organism evidence="1 2">
    <name type="scientific">Clostridium botulinum</name>
    <dbReference type="NCBI Taxonomy" id="1491"/>
    <lineage>
        <taxon>Bacteria</taxon>
        <taxon>Bacillati</taxon>
        <taxon>Bacillota</taxon>
        <taxon>Clostridia</taxon>
        <taxon>Eubacteriales</taxon>
        <taxon>Clostridiaceae</taxon>
        <taxon>Clostridium</taxon>
    </lineage>
</organism>
<dbReference type="RefSeq" id="WP_003370380.1">
    <property type="nucleotide sequence ID" value="NZ_JACBBA010000004.1"/>
</dbReference>
<name>A0A6B4JP08_CLOBO</name>
<dbReference type="InterPro" id="IPR018989">
    <property type="entry name" value="DUF2001"/>
</dbReference>